<sequence>MGNGRSPPSSARNPIHLRPLTARACDLPHTVTHGMWTFARGPAEYARRAVRSHGGGVHGARPAPVRGRPRERPGDRRLHRV</sequence>
<reference evidence="2 3" key="1">
    <citation type="submission" date="2018-10" db="EMBL/GenBank/DDBJ databases">
        <title>Isolation of pseudouridimycin from Streptomyces albus DSM 40763.</title>
        <authorList>
            <person name="Rosenqvist P."/>
            <person name="Metsae-Ketelae M."/>
            <person name="Virta P."/>
        </authorList>
    </citation>
    <scope>NUCLEOTIDE SEQUENCE [LARGE SCALE GENOMIC DNA]</scope>
    <source>
        <strain evidence="2 3">DSM 40763</strain>
    </source>
</reference>
<dbReference type="EMBL" id="RCIY01000067">
    <property type="protein sequence ID" value="TGG80904.1"/>
    <property type="molecule type" value="Genomic_DNA"/>
</dbReference>
<dbReference type="Gene3D" id="3.10.129.10">
    <property type="entry name" value="Hotdog Thioesterase"/>
    <property type="match status" value="1"/>
</dbReference>
<accession>A0A8H1QNR0</accession>
<dbReference type="AlphaFoldDB" id="A0A8H1QNR0"/>
<gene>
    <name evidence="2" type="ORF">D8771_20510</name>
</gene>
<evidence type="ECO:0000313" key="3">
    <source>
        <dbReference type="Proteomes" id="UP000298111"/>
    </source>
</evidence>
<comment type="caution">
    <text evidence="2">The sequence shown here is derived from an EMBL/GenBank/DDBJ whole genome shotgun (WGS) entry which is preliminary data.</text>
</comment>
<evidence type="ECO:0000256" key="1">
    <source>
        <dbReference type="SAM" id="MobiDB-lite"/>
    </source>
</evidence>
<feature type="compositionally biased region" description="Basic and acidic residues" evidence="1">
    <location>
        <begin position="68"/>
        <end position="81"/>
    </location>
</feature>
<name>A0A8H1QNR0_9ACTN</name>
<dbReference type="Proteomes" id="UP000298111">
    <property type="component" value="Unassembled WGS sequence"/>
</dbReference>
<evidence type="ECO:0000313" key="2">
    <source>
        <dbReference type="EMBL" id="TGG80904.1"/>
    </source>
</evidence>
<protein>
    <submittedName>
        <fullName evidence="2">Uncharacterized protein</fullName>
    </submittedName>
</protein>
<proteinExistence type="predicted"/>
<dbReference type="InterPro" id="IPR029069">
    <property type="entry name" value="HotDog_dom_sf"/>
</dbReference>
<organism evidence="2 3">
    <name type="scientific">Streptomyces albus</name>
    <dbReference type="NCBI Taxonomy" id="1888"/>
    <lineage>
        <taxon>Bacteria</taxon>
        <taxon>Bacillati</taxon>
        <taxon>Actinomycetota</taxon>
        <taxon>Actinomycetes</taxon>
        <taxon>Kitasatosporales</taxon>
        <taxon>Streptomycetaceae</taxon>
        <taxon>Streptomyces</taxon>
    </lineage>
</organism>
<feature type="region of interest" description="Disordered" evidence="1">
    <location>
        <begin position="50"/>
        <end position="81"/>
    </location>
</feature>
<dbReference type="SUPFAM" id="SSF54637">
    <property type="entry name" value="Thioesterase/thiol ester dehydrase-isomerase"/>
    <property type="match status" value="1"/>
</dbReference>